<evidence type="ECO:0000313" key="1">
    <source>
        <dbReference type="EMBL" id="MCI97955.1"/>
    </source>
</evidence>
<reference evidence="1 2" key="1">
    <citation type="journal article" date="2018" name="Front. Plant Sci.">
        <title>Red Clover (Trifolium pratense) and Zigzag Clover (T. medium) - A Picture of Genomic Similarities and Differences.</title>
        <authorList>
            <person name="Dluhosova J."/>
            <person name="Istvanek J."/>
            <person name="Nedelnik J."/>
            <person name="Repkova J."/>
        </authorList>
    </citation>
    <scope>NUCLEOTIDE SEQUENCE [LARGE SCALE GENOMIC DNA]</scope>
    <source>
        <strain evidence="2">cv. 10/8</strain>
        <tissue evidence="1">Leaf</tissue>
    </source>
</reference>
<name>A0A392WJB2_9FABA</name>
<organism evidence="1 2">
    <name type="scientific">Trifolium medium</name>
    <dbReference type="NCBI Taxonomy" id="97028"/>
    <lineage>
        <taxon>Eukaryota</taxon>
        <taxon>Viridiplantae</taxon>
        <taxon>Streptophyta</taxon>
        <taxon>Embryophyta</taxon>
        <taxon>Tracheophyta</taxon>
        <taxon>Spermatophyta</taxon>
        <taxon>Magnoliopsida</taxon>
        <taxon>eudicotyledons</taxon>
        <taxon>Gunneridae</taxon>
        <taxon>Pentapetalae</taxon>
        <taxon>rosids</taxon>
        <taxon>fabids</taxon>
        <taxon>Fabales</taxon>
        <taxon>Fabaceae</taxon>
        <taxon>Papilionoideae</taxon>
        <taxon>50 kb inversion clade</taxon>
        <taxon>NPAAA clade</taxon>
        <taxon>Hologalegina</taxon>
        <taxon>IRL clade</taxon>
        <taxon>Trifolieae</taxon>
        <taxon>Trifolium</taxon>
    </lineage>
</organism>
<proteinExistence type="predicted"/>
<keyword evidence="2" id="KW-1185">Reference proteome</keyword>
<sequence>GSAAVAFCKAPARIRPEAVAGSTRIRPEAVADSACNRPVIERTLWAKF</sequence>
<dbReference type="Proteomes" id="UP000265520">
    <property type="component" value="Unassembled WGS sequence"/>
</dbReference>
<feature type="non-terminal residue" evidence="1">
    <location>
        <position position="1"/>
    </location>
</feature>
<accession>A0A392WJB2</accession>
<comment type="caution">
    <text evidence="1">The sequence shown here is derived from an EMBL/GenBank/DDBJ whole genome shotgun (WGS) entry which is preliminary data.</text>
</comment>
<dbReference type="EMBL" id="LXQA011459656">
    <property type="protein sequence ID" value="MCI97955.1"/>
    <property type="molecule type" value="Genomic_DNA"/>
</dbReference>
<protein>
    <submittedName>
        <fullName evidence="1">Uncharacterized protein</fullName>
    </submittedName>
</protein>
<evidence type="ECO:0000313" key="2">
    <source>
        <dbReference type="Proteomes" id="UP000265520"/>
    </source>
</evidence>
<dbReference type="AlphaFoldDB" id="A0A392WJB2"/>